<name>A0A6A6CB08_ZASCE</name>
<evidence type="ECO:0000313" key="3">
    <source>
        <dbReference type="Proteomes" id="UP000799537"/>
    </source>
</evidence>
<dbReference type="RefSeq" id="XP_033665253.1">
    <property type="nucleotide sequence ID" value="XM_033813355.1"/>
</dbReference>
<keyword evidence="3" id="KW-1185">Reference proteome</keyword>
<reference evidence="2" key="1">
    <citation type="journal article" date="2020" name="Stud. Mycol.">
        <title>101 Dothideomycetes genomes: a test case for predicting lifestyles and emergence of pathogens.</title>
        <authorList>
            <person name="Haridas S."/>
            <person name="Albert R."/>
            <person name="Binder M."/>
            <person name="Bloem J."/>
            <person name="Labutti K."/>
            <person name="Salamov A."/>
            <person name="Andreopoulos B."/>
            <person name="Baker S."/>
            <person name="Barry K."/>
            <person name="Bills G."/>
            <person name="Bluhm B."/>
            <person name="Cannon C."/>
            <person name="Castanera R."/>
            <person name="Culley D."/>
            <person name="Daum C."/>
            <person name="Ezra D."/>
            <person name="Gonzalez J."/>
            <person name="Henrissat B."/>
            <person name="Kuo A."/>
            <person name="Liang C."/>
            <person name="Lipzen A."/>
            <person name="Lutzoni F."/>
            <person name="Magnuson J."/>
            <person name="Mondo S."/>
            <person name="Nolan M."/>
            <person name="Ohm R."/>
            <person name="Pangilinan J."/>
            <person name="Park H.-J."/>
            <person name="Ramirez L."/>
            <person name="Alfaro M."/>
            <person name="Sun H."/>
            <person name="Tritt A."/>
            <person name="Yoshinaga Y."/>
            <person name="Zwiers L.-H."/>
            <person name="Turgeon B."/>
            <person name="Goodwin S."/>
            <person name="Spatafora J."/>
            <person name="Crous P."/>
            <person name="Grigoriev I."/>
        </authorList>
    </citation>
    <scope>NUCLEOTIDE SEQUENCE</scope>
    <source>
        <strain evidence="2">ATCC 36951</strain>
    </source>
</reference>
<dbReference type="Proteomes" id="UP000799537">
    <property type="component" value="Unassembled WGS sequence"/>
</dbReference>
<gene>
    <name evidence="2" type="ORF">M409DRAFT_56637</name>
</gene>
<protein>
    <submittedName>
        <fullName evidence="2">Uncharacterized protein</fullName>
    </submittedName>
</protein>
<dbReference type="GeneID" id="54566627"/>
<dbReference type="AlphaFoldDB" id="A0A6A6CB08"/>
<accession>A0A6A6CB08</accession>
<proteinExistence type="predicted"/>
<organism evidence="2 3">
    <name type="scientific">Zasmidium cellare ATCC 36951</name>
    <dbReference type="NCBI Taxonomy" id="1080233"/>
    <lineage>
        <taxon>Eukaryota</taxon>
        <taxon>Fungi</taxon>
        <taxon>Dikarya</taxon>
        <taxon>Ascomycota</taxon>
        <taxon>Pezizomycotina</taxon>
        <taxon>Dothideomycetes</taxon>
        <taxon>Dothideomycetidae</taxon>
        <taxon>Mycosphaerellales</taxon>
        <taxon>Mycosphaerellaceae</taxon>
        <taxon>Zasmidium</taxon>
    </lineage>
</organism>
<feature type="region of interest" description="Disordered" evidence="1">
    <location>
        <begin position="207"/>
        <end position="241"/>
    </location>
</feature>
<dbReference type="EMBL" id="ML993604">
    <property type="protein sequence ID" value="KAF2164364.1"/>
    <property type="molecule type" value="Genomic_DNA"/>
</dbReference>
<evidence type="ECO:0000313" key="2">
    <source>
        <dbReference type="EMBL" id="KAF2164364.1"/>
    </source>
</evidence>
<evidence type="ECO:0000256" key="1">
    <source>
        <dbReference type="SAM" id="MobiDB-lite"/>
    </source>
</evidence>
<sequence length="241" mass="27660">MCKAVEYVYTQCGHKHVKRTPCRFLVKLTGRDGVETTRCKSAYLQLIEDEVGGENEARLKGGCMTISFDKACAPCAKDEMLKRKERKVAAVKEKYGNFPVWSLYSQTKIESAEAEYDRLKAQLDRNVTLTRPKGTYDNEARLPCKVAKRSAKEKKSRPKFGDFLRRRRQEEQLLGELLALQIDQVEVEEDDEEVEKEEQPKITLVLHPRRTGKGRGTQKGARATVEPRRSGRVSKPTWKLR</sequence>